<dbReference type="InterPro" id="IPR000305">
    <property type="entry name" value="GIY-YIG_endonuc"/>
</dbReference>
<dbReference type="RefSeq" id="YP_009722237.1">
    <property type="nucleotide sequence ID" value="NC_045397.1"/>
</dbReference>
<dbReference type="GeneID" id="42905960"/>
<dbReference type="Pfam" id="PF01541">
    <property type="entry name" value="GIY-YIG"/>
    <property type="match status" value="1"/>
</dbReference>
<name>A0A650AG51_9PEZI</name>
<dbReference type="PROSITE" id="PS50164">
    <property type="entry name" value="GIY_YIG"/>
    <property type="match status" value="1"/>
</dbReference>
<geneLocation type="mitochondrion" evidence="2"/>
<keyword evidence="2" id="KW-0496">Mitochondrion</keyword>
<dbReference type="AlphaFoldDB" id="A0A650AG51"/>
<dbReference type="Gene3D" id="3.40.1440.10">
    <property type="entry name" value="GIY-YIG endonuclease"/>
    <property type="match status" value="1"/>
</dbReference>
<dbReference type="InterPro" id="IPR035901">
    <property type="entry name" value="GIY-YIG_endonuc_sf"/>
</dbReference>
<feature type="domain" description="GIY-YIG" evidence="1">
    <location>
        <begin position="27"/>
        <end position="116"/>
    </location>
</feature>
<evidence type="ECO:0000259" key="1">
    <source>
        <dbReference type="PROSITE" id="PS50164"/>
    </source>
</evidence>
<evidence type="ECO:0000313" key="2">
    <source>
        <dbReference type="EMBL" id="QGN66639.1"/>
    </source>
</evidence>
<accession>A0A650AG51</accession>
<dbReference type="SUPFAM" id="SSF82771">
    <property type="entry name" value="GIY-YIG endonuclease"/>
    <property type="match status" value="1"/>
</dbReference>
<dbReference type="GO" id="GO:0004519">
    <property type="term" value="F:endonuclease activity"/>
    <property type="evidence" value="ECO:0007669"/>
    <property type="project" value="InterPro"/>
</dbReference>
<dbReference type="EMBL" id="MK527108">
    <property type="protein sequence ID" value="QGN66639.1"/>
    <property type="molecule type" value="Genomic_DNA"/>
</dbReference>
<dbReference type="CDD" id="cd10445">
    <property type="entry name" value="GIY-YIG_bI1_like"/>
    <property type="match status" value="1"/>
</dbReference>
<protein>
    <recommendedName>
        <fullName evidence="1">GIY-YIG domain-containing protein</fullName>
    </recommendedName>
</protein>
<dbReference type="SMART" id="SM00465">
    <property type="entry name" value="GIYc"/>
    <property type="match status" value="1"/>
</dbReference>
<dbReference type="InterPro" id="IPR006350">
    <property type="entry name" value="Intron_endoG1"/>
</dbReference>
<dbReference type="NCBIfam" id="TIGR01453">
    <property type="entry name" value="grpIintron_endo"/>
    <property type="match status" value="1"/>
</dbReference>
<proteinExistence type="predicted"/>
<sequence>MINNLKPVATYENPDVQQDQIYFENKGKAGIYRWTNKLNGKIYIGSSVDLSTRFRFYYSEQSMENNIKNNKSAIYSSILKNGILNFKLEILVYCEPEECIELEQDWIDLLKADYNILRIAGSCLGGHTGGGN</sequence>
<gene>
    <name evidence="2" type="primary">orf132</name>
</gene>
<reference evidence="2" key="1">
    <citation type="submission" date="2019-02" db="EMBL/GenBank/DDBJ databases">
        <title>The largest mitochondrial genome of Morchella importuna (272.2 kb) among fungi reservoir of numerous mitochondrial ORFs, repeatitive sequences and nuclear genome horizontal transfer.</title>
        <authorList>
            <person name="Liu W."/>
            <person name="Bian Y."/>
        </authorList>
    </citation>
    <scope>NUCLEOTIDE SEQUENCE</scope>
</reference>
<organism evidence="2">
    <name type="scientific">Morchella importuna</name>
    <dbReference type="NCBI Taxonomy" id="1174673"/>
    <lineage>
        <taxon>Eukaryota</taxon>
        <taxon>Fungi</taxon>
        <taxon>Dikarya</taxon>
        <taxon>Ascomycota</taxon>
        <taxon>Pezizomycotina</taxon>
        <taxon>Pezizomycetes</taxon>
        <taxon>Pezizales</taxon>
        <taxon>Morchellaceae</taxon>
        <taxon>Morchella</taxon>
    </lineage>
</organism>